<dbReference type="PANTHER" id="PTHR15343">
    <property type="entry name" value="CD7"/>
    <property type="match status" value="1"/>
</dbReference>
<dbReference type="GO" id="GO:0002250">
    <property type="term" value="P:adaptive immune response"/>
    <property type="evidence" value="ECO:0007669"/>
    <property type="project" value="InterPro"/>
</dbReference>
<feature type="transmembrane region" description="Helical" evidence="2">
    <location>
        <begin position="143"/>
        <end position="163"/>
    </location>
</feature>
<dbReference type="OrthoDB" id="8917013at2759"/>
<dbReference type="AlphaFoldDB" id="A0A6P7IPL1"/>
<evidence type="ECO:0000313" key="5">
    <source>
        <dbReference type="RefSeq" id="XP_028267488.1"/>
    </source>
</evidence>
<sequence>MKTRLTHVLVFIQLLEAYAELRHLTEGQSLGLSCSSQQNRSSPESLHLYHRDAQNQTTLLSMAEGDEVRVDPAHRGRLQIFGGLNSPTVNVTISRLQHSDSGLYVFELSYREGNGSDHIISPRRVFLLVDAAGGSCQVSYTTLLLTIFAAVGLLALTLSWMAAQTCGEARRRHRPPPHAPIYEEMSRKQQSPERPQNNRKASTQLEEVHFPVYANPQIRQPQDNYYACPRQLALRA</sequence>
<keyword evidence="2" id="KW-1133">Transmembrane helix</keyword>
<reference evidence="5" key="1">
    <citation type="submission" date="2025-08" db="UniProtKB">
        <authorList>
            <consortium name="RefSeq"/>
        </authorList>
    </citation>
    <scope>IDENTIFICATION</scope>
</reference>
<keyword evidence="2" id="KW-0812">Transmembrane</keyword>
<name>A0A6P7IPL1_9TELE</name>
<dbReference type="InterPro" id="IPR039090">
    <property type="entry name" value="CD7"/>
</dbReference>
<dbReference type="GeneID" id="114439625"/>
<evidence type="ECO:0000256" key="3">
    <source>
        <dbReference type="SAM" id="SignalP"/>
    </source>
</evidence>
<dbReference type="FunCoup" id="A0A6P7IPL1">
    <property type="interactions" value="46"/>
</dbReference>
<keyword evidence="2" id="KW-0472">Membrane</keyword>
<feature type="region of interest" description="Disordered" evidence="1">
    <location>
        <begin position="169"/>
        <end position="201"/>
    </location>
</feature>
<dbReference type="InterPro" id="IPR036179">
    <property type="entry name" value="Ig-like_dom_sf"/>
</dbReference>
<dbReference type="Gene3D" id="2.60.40.10">
    <property type="entry name" value="Immunoglobulins"/>
    <property type="match status" value="1"/>
</dbReference>
<keyword evidence="4" id="KW-1185">Reference proteome</keyword>
<protein>
    <submittedName>
        <fullName evidence="5">Uncharacterized protein LOC114439625</fullName>
    </submittedName>
</protein>
<dbReference type="InterPro" id="IPR013783">
    <property type="entry name" value="Ig-like_fold"/>
</dbReference>
<dbReference type="Proteomes" id="UP000515145">
    <property type="component" value="Chromosome 8"/>
</dbReference>
<dbReference type="GO" id="GO:0038023">
    <property type="term" value="F:signaling receptor activity"/>
    <property type="evidence" value="ECO:0007669"/>
    <property type="project" value="InterPro"/>
</dbReference>
<gene>
    <name evidence="5" type="primary">LOC114439625</name>
</gene>
<feature type="signal peptide" evidence="3">
    <location>
        <begin position="1"/>
        <end position="19"/>
    </location>
</feature>
<evidence type="ECO:0000256" key="2">
    <source>
        <dbReference type="SAM" id="Phobius"/>
    </source>
</evidence>
<feature type="chain" id="PRO_5028447334" evidence="3">
    <location>
        <begin position="20"/>
        <end position="236"/>
    </location>
</feature>
<keyword evidence="3" id="KW-0732">Signal</keyword>
<dbReference type="PANTHER" id="PTHR15343:SF0">
    <property type="entry name" value="T-CELL ANTIGEN CD7"/>
    <property type="match status" value="1"/>
</dbReference>
<dbReference type="InParanoid" id="A0A6P7IPL1"/>
<evidence type="ECO:0000313" key="4">
    <source>
        <dbReference type="Proteomes" id="UP000515145"/>
    </source>
</evidence>
<evidence type="ECO:0000256" key="1">
    <source>
        <dbReference type="SAM" id="MobiDB-lite"/>
    </source>
</evidence>
<dbReference type="RefSeq" id="XP_028267488.1">
    <property type="nucleotide sequence ID" value="XM_028411687.1"/>
</dbReference>
<accession>A0A6P7IPL1</accession>
<feature type="compositionally biased region" description="Polar residues" evidence="1">
    <location>
        <begin position="192"/>
        <end position="201"/>
    </location>
</feature>
<dbReference type="SUPFAM" id="SSF48726">
    <property type="entry name" value="Immunoglobulin"/>
    <property type="match status" value="1"/>
</dbReference>
<organism evidence="4 5">
    <name type="scientific">Parambassis ranga</name>
    <name type="common">Indian glassy fish</name>
    <dbReference type="NCBI Taxonomy" id="210632"/>
    <lineage>
        <taxon>Eukaryota</taxon>
        <taxon>Metazoa</taxon>
        <taxon>Chordata</taxon>
        <taxon>Craniata</taxon>
        <taxon>Vertebrata</taxon>
        <taxon>Euteleostomi</taxon>
        <taxon>Actinopterygii</taxon>
        <taxon>Neopterygii</taxon>
        <taxon>Teleostei</taxon>
        <taxon>Neoteleostei</taxon>
        <taxon>Acanthomorphata</taxon>
        <taxon>Ovalentaria</taxon>
        <taxon>Ambassidae</taxon>
        <taxon>Parambassis</taxon>
    </lineage>
</organism>
<dbReference type="GO" id="GO:0016020">
    <property type="term" value="C:membrane"/>
    <property type="evidence" value="ECO:0007669"/>
    <property type="project" value="InterPro"/>
</dbReference>
<proteinExistence type="predicted"/>